<dbReference type="GO" id="GO:0043023">
    <property type="term" value="F:ribosomal large subunit binding"/>
    <property type="evidence" value="ECO:0007669"/>
    <property type="project" value="TreeGrafter"/>
</dbReference>
<evidence type="ECO:0000313" key="6">
    <source>
        <dbReference type="Proteomes" id="UP000177215"/>
    </source>
</evidence>
<dbReference type="InterPro" id="IPR002661">
    <property type="entry name" value="Ribosome_recyc_fac"/>
</dbReference>
<proteinExistence type="inferred from homology"/>
<evidence type="ECO:0000256" key="3">
    <source>
        <dbReference type="SAM" id="Coils"/>
    </source>
</evidence>
<dbReference type="FunFam" id="3.30.1360.40:FF:000001">
    <property type="entry name" value="Ribosome-recycling factor"/>
    <property type="match status" value="1"/>
</dbReference>
<evidence type="ECO:0000256" key="2">
    <source>
        <dbReference type="ARBA" id="ARBA00022917"/>
    </source>
</evidence>
<dbReference type="CDD" id="cd00520">
    <property type="entry name" value="RRF"/>
    <property type="match status" value="1"/>
</dbReference>
<feature type="domain" description="Ribosome recycling factor" evidence="4">
    <location>
        <begin position="21"/>
        <end position="182"/>
    </location>
</feature>
<dbReference type="Gene3D" id="1.10.132.20">
    <property type="entry name" value="Ribosome-recycling factor"/>
    <property type="match status" value="1"/>
</dbReference>
<reference evidence="5 6" key="1">
    <citation type="journal article" date="2016" name="Nat. Commun.">
        <title>Thousands of microbial genomes shed light on interconnected biogeochemical processes in an aquifer system.</title>
        <authorList>
            <person name="Anantharaman K."/>
            <person name="Brown C.T."/>
            <person name="Hug L.A."/>
            <person name="Sharon I."/>
            <person name="Castelle C.J."/>
            <person name="Probst A.J."/>
            <person name="Thomas B.C."/>
            <person name="Singh A."/>
            <person name="Wilkins M.J."/>
            <person name="Karaoz U."/>
            <person name="Brodie E.L."/>
            <person name="Williams K.H."/>
            <person name="Hubbard S.S."/>
            <person name="Banfield J.F."/>
        </authorList>
    </citation>
    <scope>NUCLEOTIDE SEQUENCE [LARGE SCALE GENOMIC DNA]</scope>
</reference>
<evidence type="ECO:0000256" key="1">
    <source>
        <dbReference type="ARBA" id="ARBA00005912"/>
    </source>
</evidence>
<dbReference type="EMBL" id="MFMC01000029">
    <property type="protein sequence ID" value="OGG77011.1"/>
    <property type="molecule type" value="Genomic_DNA"/>
</dbReference>
<dbReference type="InterPro" id="IPR036191">
    <property type="entry name" value="RRF_sf"/>
</dbReference>
<dbReference type="GO" id="GO:0006412">
    <property type="term" value="P:translation"/>
    <property type="evidence" value="ECO:0007669"/>
    <property type="project" value="UniProtKB-KW"/>
</dbReference>
<keyword evidence="3" id="KW-0175">Coiled coil</keyword>
<dbReference type="PANTHER" id="PTHR20982:SF3">
    <property type="entry name" value="MITOCHONDRIAL RIBOSOME RECYCLING FACTOR PSEUDO 1"/>
    <property type="match status" value="1"/>
</dbReference>
<comment type="caution">
    <text evidence="5">The sequence shown here is derived from an EMBL/GenBank/DDBJ whole genome shotgun (WGS) entry which is preliminary data.</text>
</comment>
<evidence type="ECO:0000313" key="5">
    <source>
        <dbReference type="EMBL" id="OGG77011.1"/>
    </source>
</evidence>
<organism evidence="5 6">
    <name type="scientific">Candidatus Kaiserbacteria bacterium RIFCSPLOWO2_01_FULL_54_24</name>
    <dbReference type="NCBI Taxonomy" id="1798515"/>
    <lineage>
        <taxon>Bacteria</taxon>
        <taxon>Candidatus Kaiseribacteriota</taxon>
    </lineage>
</organism>
<comment type="similarity">
    <text evidence="1">Belongs to the RRF family.</text>
</comment>
<dbReference type="Pfam" id="PF01765">
    <property type="entry name" value="RRF"/>
    <property type="match status" value="1"/>
</dbReference>
<dbReference type="PANTHER" id="PTHR20982">
    <property type="entry name" value="RIBOSOME RECYCLING FACTOR"/>
    <property type="match status" value="1"/>
</dbReference>
<dbReference type="NCBIfam" id="TIGR00496">
    <property type="entry name" value="frr"/>
    <property type="match status" value="1"/>
</dbReference>
<accession>A0A1F6ETP7</accession>
<keyword evidence="2" id="KW-0648">Protein biosynthesis</keyword>
<dbReference type="Gene3D" id="3.30.1360.40">
    <property type="match status" value="1"/>
</dbReference>
<sequence>MANYDFKTFDGKVTASREWLAKEYRGLRTGRASPAILDSVAVSAYGSMMPLKQVANVGVEDARTLRVQPFDAALLKDIERAISAANLGIGTSSDGASVRVSFPELTSERREQLVKVAKGKLEEARTTLRIARDETWKEIQVKEQEGTLTEDDKYSLKEELQKKVDKANEELEKAFEAKEKEMST</sequence>
<name>A0A1F6ETP7_9BACT</name>
<dbReference type="Proteomes" id="UP000177215">
    <property type="component" value="Unassembled WGS sequence"/>
</dbReference>
<evidence type="ECO:0000259" key="4">
    <source>
        <dbReference type="Pfam" id="PF01765"/>
    </source>
</evidence>
<feature type="coiled-coil region" evidence="3">
    <location>
        <begin position="114"/>
        <end position="184"/>
    </location>
</feature>
<gene>
    <name evidence="5" type="ORF">A3B35_01525</name>
</gene>
<dbReference type="InterPro" id="IPR023584">
    <property type="entry name" value="Ribosome_recyc_fac_dom"/>
</dbReference>
<dbReference type="AlphaFoldDB" id="A0A1F6ETP7"/>
<dbReference type="SUPFAM" id="SSF55194">
    <property type="entry name" value="Ribosome recycling factor, RRF"/>
    <property type="match status" value="1"/>
</dbReference>
<dbReference type="STRING" id="1798515.A3B35_01525"/>
<protein>
    <submittedName>
        <fullName evidence="5">Ribosome recycling factor</fullName>
    </submittedName>
</protein>